<dbReference type="PANTHER" id="PTHR28090:SF2">
    <property type="entry name" value="PROTEIN ROT1"/>
    <property type="match status" value="1"/>
</dbReference>
<dbReference type="GO" id="GO:0006458">
    <property type="term" value="P:'de novo' protein folding"/>
    <property type="evidence" value="ECO:0007669"/>
    <property type="project" value="InterPro"/>
</dbReference>
<evidence type="ECO:0008006" key="4">
    <source>
        <dbReference type="Google" id="ProtNLM"/>
    </source>
</evidence>
<dbReference type="AlphaFoldDB" id="A0AAF0DUA8"/>
<keyword evidence="3" id="KW-1185">Reference proteome</keyword>
<evidence type="ECO:0000313" key="2">
    <source>
        <dbReference type="EMBL" id="WFC95809.1"/>
    </source>
</evidence>
<gene>
    <name evidence="2" type="ORF">MBRA1_002463</name>
</gene>
<keyword evidence="1" id="KW-0812">Transmembrane</keyword>
<dbReference type="InterPro" id="IPR019623">
    <property type="entry name" value="Rot1"/>
</dbReference>
<dbReference type="GO" id="GO:0051082">
    <property type="term" value="F:unfolded protein binding"/>
    <property type="evidence" value="ECO:0007669"/>
    <property type="project" value="TreeGrafter"/>
</dbReference>
<organism evidence="2 3">
    <name type="scientific">Malassezia brasiliensis</name>
    <dbReference type="NCBI Taxonomy" id="1821822"/>
    <lineage>
        <taxon>Eukaryota</taxon>
        <taxon>Fungi</taxon>
        <taxon>Dikarya</taxon>
        <taxon>Basidiomycota</taxon>
        <taxon>Ustilaginomycotina</taxon>
        <taxon>Malasseziomycetes</taxon>
        <taxon>Malasseziales</taxon>
        <taxon>Malasseziaceae</taxon>
        <taxon>Malassezia</taxon>
    </lineage>
</organism>
<proteinExistence type="predicted"/>
<keyword evidence="1" id="KW-1133">Transmembrane helix</keyword>
<sequence length="269" mass="29829">MDSQRGPYLPEDPTPAMWQRVMQLIAGTVATGTCVYFVLFADFGEGEHCFKPMVSGLRITGLAAWPFFLLLGLFLTVRADPPTKDVDARSIVGTWSSGSQQVLTGRNGDTMFYNPIMKQFTVPAAAGISYSFTNDGHFEMAKLAYSSNAEKPDCFEVQLIWQHGTYVSNTSSITMSPYKGDGAVQTVSPCNPEATRVQMSVYAETEFISNWTTYIETQPAFLGDENETVYSMQMYAFDGQPYAKLYLVYDPPNMLPQEQIFMNVVGASS</sequence>
<feature type="transmembrane region" description="Helical" evidence="1">
    <location>
        <begin position="59"/>
        <end position="77"/>
    </location>
</feature>
<dbReference type="EMBL" id="CP119953">
    <property type="protein sequence ID" value="WFC95809.1"/>
    <property type="molecule type" value="Genomic_DNA"/>
</dbReference>
<dbReference type="PANTHER" id="PTHR28090">
    <property type="entry name" value="PROTEIN ROT1"/>
    <property type="match status" value="1"/>
</dbReference>
<feature type="transmembrane region" description="Helical" evidence="1">
    <location>
        <begin position="21"/>
        <end position="39"/>
    </location>
</feature>
<evidence type="ECO:0000256" key="1">
    <source>
        <dbReference type="SAM" id="Phobius"/>
    </source>
</evidence>
<accession>A0AAF0DUA8</accession>
<dbReference type="GO" id="GO:0005789">
    <property type="term" value="C:endoplasmic reticulum membrane"/>
    <property type="evidence" value="ECO:0007669"/>
    <property type="project" value="TreeGrafter"/>
</dbReference>
<name>A0AAF0DUA8_9BASI</name>
<evidence type="ECO:0000313" key="3">
    <source>
        <dbReference type="Proteomes" id="UP001216638"/>
    </source>
</evidence>
<reference evidence="2" key="1">
    <citation type="submission" date="2023-03" db="EMBL/GenBank/DDBJ databases">
        <title>Mating type loci evolution in Malassezia.</title>
        <authorList>
            <person name="Coelho M.A."/>
        </authorList>
    </citation>
    <scope>NUCLEOTIDE SEQUENCE</scope>
    <source>
        <strain evidence="2">CBS 14135</strain>
    </source>
</reference>
<protein>
    <recommendedName>
        <fullName evidence="4">Protein rot1</fullName>
    </recommendedName>
</protein>
<dbReference type="Proteomes" id="UP001216638">
    <property type="component" value="Chromosome 3"/>
</dbReference>
<dbReference type="Pfam" id="PF10681">
    <property type="entry name" value="Rot1"/>
    <property type="match status" value="1"/>
</dbReference>
<keyword evidence="1" id="KW-0472">Membrane</keyword>